<feature type="DNA-binding region" description="OmpR/PhoB-type" evidence="3">
    <location>
        <begin position="124"/>
        <end position="218"/>
    </location>
</feature>
<dbReference type="Gene3D" id="1.10.10.10">
    <property type="entry name" value="Winged helix-like DNA-binding domain superfamily/Winged helix DNA-binding domain"/>
    <property type="match status" value="1"/>
</dbReference>
<dbReference type="SUPFAM" id="SSF52172">
    <property type="entry name" value="CheY-like"/>
    <property type="match status" value="1"/>
</dbReference>
<dbReference type="EMBL" id="VJOM01000046">
    <property type="protein sequence ID" value="TSE28797.1"/>
    <property type="molecule type" value="Genomic_DNA"/>
</dbReference>
<dbReference type="CDD" id="cd17624">
    <property type="entry name" value="REC_OmpR_PmrA-like"/>
    <property type="match status" value="1"/>
</dbReference>
<dbReference type="InterPro" id="IPR036388">
    <property type="entry name" value="WH-like_DNA-bd_sf"/>
</dbReference>
<evidence type="ECO:0000256" key="2">
    <source>
        <dbReference type="PROSITE-ProRule" id="PRU00169"/>
    </source>
</evidence>
<dbReference type="PROSITE" id="PS51755">
    <property type="entry name" value="OMPR_PHOB"/>
    <property type="match status" value="1"/>
</dbReference>
<feature type="domain" description="Response regulatory" evidence="4">
    <location>
        <begin position="2"/>
        <end position="116"/>
    </location>
</feature>
<dbReference type="Pfam" id="PF00072">
    <property type="entry name" value="Response_reg"/>
    <property type="match status" value="1"/>
</dbReference>
<evidence type="ECO:0000313" key="7">
    <source>
        <dbReference type="Proteomes" id="UP000317763"/>
    </source>
</evidence>
<organism evidence="6 7">
    <name type="scientific">Tepidimonas taiwanensis</name>
    <dbReference type="NCBI Taxonomy" id="307486"/>
    <lineage>
        <taxon>Bacteria</taxon>
        <taxon>Pseudomonadati</taxon>
        <taxon>Pseudomonadota</taxon>
        <taxon>Betaproteobacteria</taxon>
        <taxon>Burkholderiales</taxon>
        <taxon>Tepidimonas</taxon>
    </lineage>
</organism>
<keyword evidence="1 3" id="KW-0238">DNA-binding</keyword>
<feature type="modified residue" description="4-aspartylphosphate" evidence="2">
    <location>
        <position position="51"/>
    </location>
</feature>
<evidence type="ECO:0000256" key="1">
    <source>
        <dbReference type="ARBA" id="ARBA00023125"/>
    </source>
</evidence>
<dbReference type="SMART" id="SM00448">
    <property type="entry name" value="REC"/>
    <property type="match status" value="1"/>
</dbReference>
<dbReference type="PANTHER" id="PTHR48111:SF36">
    <property type="entry name" value="TRANSCRIPTIONAL REGULATORY PROTEIN CUTR"/>
    <property type="match status" value="1"/>
</dbReference>
<dbReference type="STRING" id="307486.GCA_000807215_00938"/>
<dbReference type="GO" id="GO:0000976">
    <property type="term" value="F:transcription cis-regulatory region binding"/>
    <property type="evidence" value="ECO:0007669"/>
    <property type="project" value="TreeGrafter"/>
</dbReference>
<dbReference type="OrthoDB" id="9802426at2"/>
<dbReference type="InterPro" id="IPR039420">
    <property type="entry name" value="WalR-like"/>
</dbReference>
<name>A0A554WYZ3_9BURK</name>
<dbReference type="GO" id="GO:0032993">
    <property type="term" value="C:protein-DNA complex"/>
    <property type="evidence" value="ECO:0007669"/>
    <property type="project" value="TreeGrafter"/>
</dbReference>
<dbReference type="GO" id="GO:0005829">
    <property type="term" value="C:cytosol"/>
    <property type="evidence" value="ECO:0007669"/>
    <property type="project" value="TreeGrafter"/>
</dbReference>
<dbReference type="RefSeq" id="WP_052231474.1">
    <property type="nucleotide sequence ID" value="NZ_CP083911.1"/>
</dbReference>
<gene>
    <name evidence="6" type="primary">basR</name>
    <name evidence="6" type="ORF">Ttaiw_02500</name>
</gene>
<dbReference type="Proteomes" id="UP000317763">
    <property type="component" value="Unassembled WGS sequence"/>
</dbReference>
<evidence type="ECO:0000259" key="5">
    <source>
        <dbReference type="PROSITE" id="PS51755"/>
    </source>
</evidence>
<protein>
    <submittedName>
        <fullName evidence="6">Transcriptional regulatory protein BasR</fullName>
    </submittedName>
</protein>
<accession>A0A554WYZ3</accession>
<dbReference type="SMART" id="SM00862">
    <property type="entry name" value="Trans_reg_C"/>
    <property type="match status" value="1"/>
</dbReference>
<proteinExistence type="predicted"/>
<keyword evidence="7" id="KW-1185">Reference proteome</keyword>
<keyword evidence="2" id="KW-0597">Phosphoprotein</keyword>
<sequence length="236" mass="25581">MRVLIVEDDPAIAEGLAVLLRAHGYGCDVCATLACADAALAVEAFDLVLLDRGLPDGDALPWLQARRARDWGVPVLILTARDALPDRVAGLDQGADDYLVKPIAPEELLARMRVALRRSEGRADPLLRHGDLVVDPAARRVWRGGQPVPLRAREFAVLMVLLRARGRVVTRQRLQEALYGFDEAVESNALEVHVHHLRRKLGDGLIQTMRGVGYSIPVVPEAAPGAAPEPFPGSAP</sequence>
<feature type="domain" description="OmpR/PhoB-type" evidence="5">
    <location>
        <begin position="124"/>
        <end position="218"/>
    </location>
</feature>
<evidence type="ECO:0000256" key="3">
    <source>
        <dbReference type="PROSITE-ProRule" id="PRU01091"/>
    </source>
</evidence>
<evidence type="ECO:0000313" key="6">
    <source>
        <dbReference type="EMBL" id="TSE28797.1"/>
    </source>
</evidence>
<dbReference type="PANTHER" id="PTHR48111">
    <property type="entry name" value="REGULATOR OF RPOS"/>
    <property type="match status" value="1"/>
</dbReference>
<dbReference type="Gene3D" id="3.40.50.2300">
    <property type="match status" value="1"/>
</dbReference>
<dbReference type="AlphaFoldDB" id="A0A554WYZ3"/>
<dbReference type="CDD" id="cd00383">
    <property type="entry name" value="trans_reg_C"/>
    <property type="match status" value="1"/>
</dbReference>
<dbReference type="InterPro" id="IPR001867">
    <property type="entry name" value="OmpR/PhoB-type_DNA-bd"/>
</dbReference>
<dbReference type="Gene3D" id="6.10.250.690">
    <property type="match status" value="1"/>
</dbReference>
<dbReference type="GO" id="GO:0000156">
    <property type="term" value="F:phosphorelay response regulator activity"/>
    <property type="evidence" value="ECO:0007669"/>
    <property type="project" value="TreeGrafter"/>
</dbReference>
<dbReference type="PROSITE" id="PS50110">
    <property type="entry name" value="RESPONSE_REGULATORY"/>
    <property type="match status" value="1"/>
</dbReference>
<dbReference type="Pfam" id="PF00486">
    <property type="entry name" value="Trans_reg_C"/>
    <property type="match status" value="1"/>
</dbReference>
<reference evidence="6 7" key="1">
    <citation type="submission" date="2019-07" db="EMBL/GenBank/DDBJ databases">
        <title>Tepidimonas taiwanensis I1-1 draft genome.</title>
        <authorList>
            <person name="Da Costa M.S."/>
            <person name="Froufe H.J.C."/>
            <person name="Egas C."/>
            <person name="Albuquerque L."/>
        </authorList>
    </citation>
    <scope>NUCLEOTIDE SEQUENCE [LARGE SCALE GENOMIC DNA]</scope>
    <source>
        <strain evidence="6 7">I1-1</strain>
    </source>
</reference>
<evidence type="ECO:0000259" key="4">
    <source>
        <dbReference type="PROSITE" id="PS50110"/>
    </source>
</evidence>
<dbReference type="InterPro" id="IPR001789">
    <property type="entry name" value="Sig_transdc_resp-reg_receiver"/>
</dbReference>
<dbReference type="InterPro" id="IPR011006">
    <property type="entry name" value="CheY-like_superfamily"/>
</dbReference>
<dbReference type="GO" id="GO:0006355">
    <property type="term" value="P:regulation of DNA-templated transcription"/>
    <property type="evidence" value="ECO:0007669"/>
    <property type="project" value="InterPro"/>
</dbReference>
<comment type="caution">
    <text evidence="6">The sequence shown here is derived from an EMBL/GenBank/DDBJ whole genome shotgun (WGS) entry which is preliminary data.</text>
</comment>